<evidence type="ECO:0000313" key="2">
    <source>
        <dbReference type="EMBL" id="KAF6378714.1"/>
    </source>
</evidence>
<gene>
    <name evidence="2" type="ORF">mMyoMyo1_009640</name>
</gene>
<evidence type="ECO:0000256" key="1">
    <source>
        <dbReference type="SAM" id="MobiDB-lite"/>
    </source>
</evidence>
<organism evidence="2 3">
    <name type="scientific">Myotis myotis</name>
    <name type="common">Greater mouse-eared bat</name>
    <name type="synonym">Vespertilio myotis</name>
    <dbReference type="NCBI Taxonomy" id="51298"/>
    <lineage>
        <taxon>Eukaryota</taxon>
        <taxon>Metazoa</taxon>
        <taxon>Chordata</taxon>
        <taxon>Craniata</taxon>
        <taxon>Vertebrata</taxon>
        <taxon>Euteleostomi</taxon>
        <taxon>Mammalia</taxon>
        <taxon>Eutheria</taxon>
        <taxon>Laurasiatheria</taxon>
        <taxon>Chiroptera</taxon>
        <taxon>Yangochiroptera</taxon>
        <taxon>Vespertilionidae</taxon>
        <taxon>Myotis</taxon>
    </lineage>
</organism>
<reference evidence="2 3" key="1">
    <citation type="journal article" date="2020" name="Nature">
        <title>Six reference-quality genomes reveal evolution of bat adaptations.</title>
        <authorList>
            <person name="Jebb D."/>
            <person name="Huang Z."/>
            <person name="Pippel M."/>
            <person name="Hughes G.M."/>
            <person name="Lavrichenko K."/>
            <person name="Devanna P."/>
            <person name="Winkler S."/>
            <person name="Jermiin L.S."/>
            <person name="Skirmuntt E.C."/>
            <person name="Katzourakis A."/>
            <person name="Burkitt-Gray L."/>
            <person name="Ray D.A."/>
            <person name="Sullivan K.A.M."/>
            <person name="Roscito J.G."/>
            <person name="Kirilenko B.M."/>
            <person name="Davalos L.M."/>
            <person name="Corthals A.P."/>
            <person name="Power M.L."/>
            <person name="Jones G."/>
            <person name="Ransome R.D."/>
            <person name="Dechmann D.K.N."/>
            <person name="Locatelli A.G."/>
            <person name="Puechmaille S.J."/>
            <person name="Fedrigo O."/>
            <person name="Jarvis E.D."/>
            <person name="Hiller M."/>
            <person name="Vernes S.C."/>
            <person name="Myers E.W."/>
            <person name="Teeling E.C."/>
        </authorList>
    </citation>
    <scope>NUCLEOTIDE SEQUENCE [LARGE SCALE GENOMIC DNA]</scope>
    <source>
        <strain evidence="2">MMyoMyo1</strain>
        <tissue evidence="2">Flight muscle</tissue>
    </source>
</reference>
<comment type="caution">
    <text evidence="2">The sequence shown here is derived from an EMBL/GenBank/DDBJ whole genome shotgun (WGS) entry which is preliminary data.</text>
</comment>
<name>A0A7J7ZX20_MYOMY</name>
<proteinExistence type="predicted"/>
<keyword evidence="3" id="KW-1185">Reference proteome</keyword>
<dbReference type="EMBL" id="JABWUV010000002">
    <property type="protein sequence ID" value="KAF6378714.1"/>
    <property type="molecule type" value="Genomic_DNA"/>
</dbReference>
<accession>A0A7J7ZX20</accession>
<dbReference type="Proteomes" id="UP000527355">
    <property type="component" value="Unassembled WGS sequence"/>
</dbReference>
<sequence length="141" mass="15235">MRRVSPARSHGGCPSTGTVNIKASHHLAMMEARGAKPCYMQNCGTGRGHRSGWRWLSVPEQPRGRTRTLTLILGAAEPLDGFKQETWQGPLQVSELGAAQGAGSAGEEKQMESGNIHSSQLSTLIKEKHGNWRTTATLFIG</sequence>
<protein>
    <submittedName>
        <fullName evidence="2">Uncharacterized protein</fullName>
    </submittedName>
</protein>
<dbReference type="AlphaFoldDB" id="A0A7J7ZX20"/>
<evidence type="ECO:0000313" key="3">
    <source>
        <dbReference type="Proteomes" id="UP000527355"/>
    </source>
</evidence>
<feature type="region of interest" description="Disordered" evidence="1">
    <location>
        <begin position="97"/>
        <end position="116"/>
    </location>
</feature>